<dbReference type="SUPFAM" id="SSF103657">
    <property type="entry name" value="BAR/IMD domain-like"/>
    <property type="match status" value="1"/>
</dbReference>
<gene>
    <name evidence="4" type="ORF">PHLCEN_2v985</name>
</gene>
<keyword evidence="1" id="KW-0343">GTPase activation</keyword>
<sequence length="890" mass="98311">MAMQNYLSHGRYSPQRVARVFLRGARRTHAVLVQLFGVESRLVKSGSEQATAYFKELAKIASVLSAEELGQRILSWVCHRRPCTGSEKHVATPPSDPTDNVEALLRLHKKCRTTDVYLNGSHEPSTTRKAWDEVRDNVEREADTRMAFIASMTTEVINPLVALKETQERIRKRIREDLKDAISTHTDYAENVYPKLQRTYLKKAQDVEESKSAAANAPPLSPTATYEHAPLVLPKGGSGPQTRPVVTSPQPLRPLDRRPSGSVGQTRNRSPSTSTALQDLAHQGKRQLNQLITFLDKSGNMKETLGGGRTDGALRTVRAKREADEADKEYRKAVHWLETLRLRRVKILEGGYNSLESFVRESSETVKLVLQRYSDNLTATSMTQTQLCGHARRMVDKIIPEQDTATIAANIPKMLAFATPKPQYYHNYTVGECRDLVFGVNLVDYATAKGLSDGDIPKIIRICIKEIDERGLDAEGIYRVSGRHAAVLELQHKFERNEDIFEFQVPTDDVYAVASLLKLYLRELPEPVFKFPIQDRIQHTEELDTHISNNFQLLRSKLRRLPAVHQATLKAIVEHLARVASHNEKNKMDPKNLAIVFGSVIFGEDEMPKVGDLITMQSWKDTLMEDLITYAHVLFQSNSSPPLPPAPAGEPVPSISYGTLHTRVTEMPPRLRTPSPSRPDDSFLVPAIPPRPIQDIGSIARAETADDFAPQMPPRPTNSIHPSLRAGPMAGSPARQSLPPPARTAQWFDENITYAHITPAAGAISPSVPPSPSRRAKVAPSPLPPLKSPWSESQPSLLSAMPTNTSSSTISTEDPGIQEAARYICLDDPPQSAPSSMSTYTTTISSTSSSSSVIQTPITPPIPPKPLIPTAPNDSSATVSHSRTGSSSSR</sequence>
<feature type="region of interest" description="Disordered" evidence="2">
    <location>
        <begin position="667"/>
        <end position="689"/>
    </location>
</feature>
<feature type="compositionally biased region" description="Polar residues" evidence="2">
    <location>
        <begin position="790"/>
        <end position="812"/>
    </location>
</feature>
<evidence type="ECO:0000256" key="2">
    <source>
        <dbReference type="SAM" id="MobiDB-lite"/>
    </source>
</evidence>
<dbReference type="GO" id="GO:0005096">
    <property type="term" value="F:GTPase activator activity"/>
    <property type="evidence" value="ECO:0007669"/>
    <property type="project" value="UniProtKB-KW"/>
</dbReference>
<feature type="compositionally biased region" description="Polar residues" evidence="2">
    <location>
        <begin position="240"/>
        <end position="250"/>
    </location>
</feature>
<dbReference type="AlphaFoldDB" id="A0A2R6S4C0"/>
<dbReference type="GO" id="GO:0007165">
    <property type="term" value="P:signal transduction"/>
    <property type="evidence" value="ECO:0007669"/>
    <property type="project" value="InterPro"/>
</dbReference>
<keyword evidence="5" id="KW-1185">Reference proteome</keyword>
<dbReference type="OrthoDB" id="79452at2759"/>
<dbReference type="SMART" id="SM00324">
    <property type="entry name" value="RhoGAP"/>
    <property type="match status" value="1"/>
</dbReference>
<feature type="region of interest" description="Disordered" evidence="2">
    <location>
        <begin position="230"/>
        <end position="277"/>
    </location>
</feature>
<dbReference type="InterPro" id="IPR050729">
    <property type="entry name" value="Rho-GAP"/>
</dbReference>
<dbReference type="InterPro" id="IPR000198">
    <property type="entry name" value="RhoGAP_dom"/>
</dbReference>
<dbReference type="InterPro" id="IPR008936">
    <property type="entry name" value="Rho_GTPase_activation_prot"/>
</dbReference>
<dbReference type="PANTHER" id="PTHR23176">
    <property type="entry name" value="RHO/RAC/CDC GTPASE-ACTIVATING PROTEIN"/>
    <property type="match status" value="1"/>
</dbReference>
<dbReference type="SUPFAM" id="SSF48350">
    <property type="entry name" value="GTPase activation domain, GAP"/>
    <property type="match status" value="1"/>
</dbReference>
<feature type="region of interest" description="Disordered" evidence="2">
    <location>
        <begin position="763"/>
        <end position="814"/>
    </location>
</feature>
<dbReference type="Proteomes" id="UP000186601">
    <property type="component" value="Unassembled WGS sequence"/>
</dbReference>
<feature type="compositionally biased region" description="Pro residues" evidence="2">
    <location>
        <begin position="858"/>
        <end position="869"/>
    </location>
</feature>
<dbReference type="InterPro" id="IPR027267">
    <property type="entry name" value="AH/BAR_dom_sf"/>
</dbReference>
<dbReference type="Gene3D" id="1.20.1270.60">
    <property type="entry name" value="Arfaptin homology (AH) domain/BAR domain"/>
    <property type="match status" value="1"/>
</dbReference>
<dbReference type="PANTHER" id="PTHR23176:SF134">
    <property type="entry name" value="RHO-TYPE GTPASE-ACTIVATING PROTEIN"/>
    <property type="match status" value="1"/>
</dbReference>
<reference evidence="4 5" key="1">
    <citation type="submission" date="2018-02" db="EMBL/GenBank/DDBJ databases">
        <title>Genome sequence of the basidiomycete white-rot fungus Phlebia centrifuga.</title>
        <authorList>
            <person name="Granchi Z."/>
            <person name="Peng M."/>
            <person name="de Vries R.P."/>
            <person name="Hilden K."/>
            <person name="Makela M.R."/>
            <person name="Grigoriev I."/>
            <person name="Riley R."/>
        </authorList>
    </citation>
    <scope>NUCLEOTIDE SEQUENCE [LARGE SCALE GENOMIC DNA]</scope>
    <source>
        <strain evidence="4 5">FBCC195</strain>
    </source>
</reference>
<dbReference type="GO" id="GO:0005737">
    <property type="term" value="C:cytoplasm"/>
    <property type="evidence" value="ECO:0007669"/>
    <property type="project" value="TreeGrafter"/>
</dbReference>
<accession>A0A2R6S4C0</accession>
<protein>
    <recommendedName>
        <fullName evidence="3">Rho-GAP domain-containing protein</fullName>
    </recommendedName>
</protein>
<evidence type="ECO:0000313" key="4">
    <source>
        <dbReference type="EMBL" id="PSS37112.1"/>
    </source>
</evidence>
<evidence type="ECO:0000313" key="5">
    <source>
        <dbReference type="Proteomes" id="UP000186601"/>
    </source>
</evidence>
<dbReference type="PROSITE" id="PS50238">
    <property type="entry name" value="RHOGAP"/>
    <property type="match status" value="1"/>
</dbReference>
<name>A0A2R6S4C0_9APHY</name>
<evidence type="ECO:0000259" key="3">
    <source>
        <dbReference type="PROSITE" id="PS50238"/>
    </source>
</evidence>
<feature type="compositionally biased region" description="Low complexity" evidence="2">
    <location>
        <begin position="875"/>
        <end position="890"/>
    </location>
</feature>
<dbReference type="EMBL" id="MLYV02000081">
    <property type="protein sequence ID" value="PSS37112.1"/>
    <property type="molecule type" value="Genomic_DNA"/>
</dbReference>
<evidence type="ECO:0000256" key="1">
    <source>
        <dbReference type="ARBA" id="ARBA00022468"/>
    </source>
</evidence>
<feature type="compositionally biased region" description="Polar residues" evidence="2">
    <location>
        <begin position="262"/>
        <end position="277"/>
    </location>
</feature>
<organism evidence="4 5">
    <name type="scientific">Hermanssonia centrifuga</name>
    <dbReference type="NCBI Taxonomy" id="98765"/>
    <lineage>
        <taxon>Eukaryota</taxon>
        <taxon>Fungi</taxon>
        <taxon>Dikarya</taxon>
        <taxon>Basidiomycota</taxon>
        <taxon>Agaricomycotina</taxon>
        <taxon>Agaricomycetes</taxon>
        <taxon>Polyporales</taxon>
        <taxon>Meruliaceae</taxon>
        <taxon>Hermanssonia</taxon>
    </lineage>
</organism>
<feature type="domain" description="Rho-GAP" evidence="3">
    <location>
        <begin position="440"/>
        <end position="635"/>
    </location>
</feature>
<dbReference type="STRING" id="98765.A0A2R6S4C0"/>
<proteinExistence type="predicted"/>
<dbReference type="CDD" id="cd00159">
    <property type="entry name" value="RhoGAP"/>
    <property type="match status" value="1"/>
</dbReference>
<dbReference type="Pfam" id="PF00620">
    <property type="entry name" value="RhoGAP"/>
    <property type="match status" value="1"/>
</dbReference>
<feature type="region of interest" description="Disordered" evidence="2">
    <location>
        <begin position="827"/>
        <end position="890"/>
    </location>
</feature>
<dbReference type="Gene3D" id="1.10.555.10">
    <property type="entry name" value="Rho GTPase activation protein"/>
    <property type="match status" value="1"/>
</dbReference>
<feature type="compositionally biased region" description="Low complexity" evidence="2">
    <location>
        <begin position="834"/>
        <end position="857"/>
    </location>
</feature>
<comment type="caution">
    <text evidence="4">The sequence shown here is derived from an EMBL/GenBank/DDBJ whole genome shotgun (WGS) entry which is preliminary data.</text>
</comment>